<protein>
    <recommendedName>
        <fullName evidence="3">PROP1-like PPR domain-containing protein</fullName>
    </recommendedName>
</protein>
<evidence type="ECO:0000313" key="5">
    <source>
        <dbReference type="Proteomes" id="UP001233999"/>
    </source>
</evidence>
<dbReference type="PANTHER" id="PTHR24014">
    <property type="entry name" value="2-OXOGLUTARATE AND IRON-DEPENDENT OXYGENASE DOMAIN-CONTAINING PROTEIN 2"/>
    <property type="match status" value="1"/>
</dbReference>
<feature type="non-terminal residue" evidence="4">
    <location>
        <position position="695"/>
    </location>
</feature>
<sequence length="695" mass="80636">MFYTVSNDYATQQELLKEETHKFRMIPGRLFCRLTKSHSYFISEILKTHNNYKKCPTVISAGKFLSTSTAQTIDLDDKNDVKRDMKFSEKRYRNRKINMKSDYEKNLDFSHIDPDKFGNLKGKELIEDEETDGDEGDIEEENYLKNRPMRSQKLSTKQYADIIKEFFSQKKWADAIDVLETRMLKEDRIKPENYIYNLIISECGRLGYSKKAFQLYNQMKKRDLKVTGATYTALFNACANSPWTHDGLKRAKHLRELIFEKGYEPNANNYHAMIKAFGRCGDLSTAFTLVDEMAEKKLPISSETFNFLFHACITDKEAGFRHALLVWRKMLNKGIQRDIYTYNLLLRTIRDCGLGDLDVTRDTFHRIVEESKRQIQSKSLKKKHLLEAGGKKPVLTLQSPDEGNVTEENSVNNETTKEISNVSEVTSFTGELEENRPNLLAVSPQFGNIIALTEVTRPEDRLLLVGGLSGFLEQMRKDGVKPDIKTFTQFLDNIPSTKSAEQALLSAMQKENVIPDIDFYNMLIKKRSMRFDYIHAREVLKMIQNAKLHPDIVTFGVLALSCRTQEESESLISDMKTAEFRMNAEILGAMLKQGCCHWDFKYVLAIMQIAIEEGVRPNEKFLEHLENFHKSCLKKIKRRDVNMEEMPRGVGRNYFKNGFKKFSSEYSSWLKQVEPEKTAHPWEQFNKKQTPDSRK</sequence>
<dbReference type="EMBL" id="JASPKZ010003806">
    <property type="protein sequence ID" value="KAJ9592789.1"/>
    <property type="molecule type" value="Genomic_DNA"/>
</dbReference>
<evidence type="ECO:0000313" key="4">
    <source>
        <dbReference type="EMBL" id="KAJ9592789.1"/>
    </source>
</evidence>
<dbReference type="InterPro" id="IPR033443">
    <property type="entry name" value="PROP1-like_PPR_dom"/>
</dbReference>
<dbReference type="PANTHER" id="PTHR24014:SF6">
    <property type="entry name" value="PENTATRICOPEPTIDE REPEAT-CONTAINING PROTEIN 1, MITOCHONDRIAL"/>
    <property type="match status" value="1"/>
</dbReference>
<evidence type="ECO:0000256" key="1">
    <source>
        <dbReference type="ARBA" id="ARBA00022737"/>
    </source>
</evidence>
<dbReference type="PROSITE" id="PS51375">
    <property type="entry name" value="PPR"/>
    <property type="match status" value="2"/>
</dbReference>
<organism evidence="4 5">
    <name type="scientific">Diploptera punctata</name>
    <name type="common">Pacific beetle cockroach</name>
    <dbReference type="NCBI Taxonomy" id="6984"/>
    <lineage>
        <taxon>Eukaryota</taxon>
        <taxon>Metazoa</taxon>
        <taxon>Ecdysozoa</taxon>
        <taxon>Arthropoda</taxon>
        <taxon>Hexapoda</taxon>
        <taxon>Insecta</taxon>
        <taxon>Pterygota</taxon>
        <taxon>Neoptera</taxon>
        <taxon>Polyneoptera</taxon>
        <taxon>Dictyoptera</taxon>
        <taxon>Blattodea</taxon>
        <taxon>Blaberoidea</taxon>
        <taxon>Blaberidae</taxon>
        <taxon>Diplopterinae</taxon>
        <taxon>Diploptera</taxon>
    </lineage>
</organism>
<dbReference type="Pfam" id="PF13812">
    <property type="entry name" value="PPR_3"/>
    <property type="match status" value="1"/>
</dbReference>
<keyword evidence="5" id="KW-1185">Reference proteome</keyword>
<dbReference type="GO" id="GO:0005759">
    <property type="term" value="C:mitochondrial matrix"/>
    <property type="evidence" value="ECO:0007669"/>
    <property type="project" value="TreeGrafter"/>
</dbReference>
<dbReference type="GO" id="GO:0042780">
    <property type="term" value="P:tRNA 3'-end processing"/>
    <property type="evidence" value="ECO:0007669"/>
    <property type="project" value="TreeGrafter"/>
</dbReference>
<keyword evidence="1" id="KW-0677">Repeat</keyword>
<gene>
    <name evidence="4" type="ORF">L9F63_015567</name>
</gene>
<name>A0AAD8A5E8_DIPPU</name>
<dbReference type="Gene3D" id="1.25.40.10">
    <property type="entry name" value="Tetratricopeptide repeat domain"/>
    <property type="match status" value="3"/>
</dbReference>
<feature type="domain" description="PROP1-like PPR" evidence="3">
    <location>
        <begin position="196"/>
        <end position="356"/>
    </location>
</feature>
<reference evidence="4" key="1">
    <citation type="journal article" date="2023" name="IScience">
        <title>Live-bearing cockroach genome reveals convergent evolutionary mechanisms linked to viviparity in insects and beyond.</title>
        <authorList>
            <person name="Fouks B."/>
            <person name="Harrison M.C."/>
            <person name="Mikhailova A.A."/>
            <person name="Marchal E."/>
            <person name="English S."/>
            <person name="Carruthers M."/>
            <person name="Jennings E.C."/>
            <person name="Chiamaka E.L."/>
            <person name="Frigard R.A."/>
            <person name="Pippel M."/>
            <person name="Attardo G.M."/>
            <person name="Benoit J.B."/>
            <person name="Bornberg-Bauer E."/>
            <person name="Tobe S.S."/>
        </authorList>
    </citation>
    <scope>NUCLEOTIDE SEQUENCE</scope>
    <source>
        <strain evidence="4">Stay&amp;Tobe</strain>
    </source>
</reference>
<feature type="repeat" description="PPR" evidence="2">
    <location>
        <begin position="266"/>
        <end position="300"/>
    </location>
</feature>
<feature type="repeat" description="PPR" evidence="2">
    <location>
        <begin position="192"/>
        <end position="226"/>
    </location>
</feature>
<dbReference type="Pfam" id="PF17177">
    <property type="entry name" value="PPR_long"/>
    <property type="match status" value="1"/>
</dbReference>
<evidence type="ECO:0000259" key="3">
    <source>
        <dbReference type="Pfam" id="PF17177"/>
    </source>
</evidence>
<comment type="caution">
    <text evidence="4">The sequence shown here is derived from an EMBL/GenBank/DDBJ whole genome shotgun (WGS) entry which is preliminary data.</text>
</comment>
<dbReference type="InterPro" id="IPR011990">
    <property type="entry name" value="TPR-like_helical_dom_sf"/>
</dbReference>
<evidence type="ECO:0000256" key="2">
    <source>
        <dbReference type="PROSITE-ProRule" id="PRU00708"/>
    </source>
</evidence>
<dbReference type="AlphaFoldDB" id="A0AAD8A5E8"/>
<accession>A0AAD8A5E8</accession>
<dbReference type="Proteomes" id="UP001233999">
    <property type="component" value="Unassembled WGS sequence"/>
</dbReference>
<proteinExistence type="predicted"/>
<dbReference type="NCBIfam" id="TIGR00756">
    <property type="entry name" value="PPR"/>
    <property type="match status" value="2"/>
</dbReference>
<dbReference type="GO" id="GO:0000049">
    <property type="term" value="F:tRNA binding"/>
    <property type="evidence" value="ECO:0007669"/>
    <property type="project" value="TreeGrafter"/>
</dbReference>
<reference evidence="4" key="2">
    <citation type="submission" date="2023-05" db="EMBL/GenBank/DDBJ databases">
        <authorList>
            <person name="Fouks B."/>
        </authorList>
    </citation>
    <scope>NUCLEOTIDE SEQUENCE</scope>
    <source>
        <strain evidence="4">Stay&amp;Tobe</strain>
        <tissue evidence="4">Testes</tissue>
    </source>
</reference>
<dbReference type="InterPro" id="IPR002885">
    <property type="entry name" value="PPR_rpt"/>
</dbReference>